<proteinExistence type="predicted"/>
<protein>
    <submittedName>
        <fullName evidence="1">Uncharacterized protein</fullName>
    </submittedName>
</protein>
<evidence type="ECO:0000313" key="2">
    <source>
        <dbReference type="EMBL" id="DAD49262.1"/>
    </source>
</evidence>
<evidence type="ECO:0000313" key="3">
    <source>
        <dbReference type="Proteomes" id="UP000607653"/>
    </source>
</evidence>
<dbReference type="AlphaFoldDB" id="A0A822YXI6"/>
<accession>A0A822YXI6</accession>
<evidence type="ECO:0000313" key="1">
    <source>
        <dbReference type="EMBL" id="DAD37392.1"/>
    </source>
</evidence>
<gene>
    <name evidence="1" type="ORF">HUJ06_008034</name>
    <name evidence="2" type="ORF">HUJ06_032004</name>
</gene>
<reference evidence="1 3" key="1">
    <citation type="journal article" date="2020" name="Mol. Biol. Evol.">
        <title>Distinct Expression and Methylation Patterns for Genes with Different Fates following a Single Whole-Genome Duplication in Flowering Plants.</title>
        <authorList>
            <person name="Shi T."/>
            <person name="Rahmani R.S."/>
            <person name="Gugger P.F."/>
            <person name="Wang M."/>
            <person name="Li H."/>
            <person name="Zhang Y."/>
            <person name="Li Z."/>
            <person name="Wang Q."/>
            <person name="Van de Peer Y."/>
            <person name="Marchal K."/>
            <person name="Chen J."/>
        </authorList>
    </citation>
    <scope>NUCLEOTIDE SEQUENCE [LARGE SCALE GENOMIC DNA]</scope>
    <source>
        <tissue evidence="1">Leaf</tissue>
    </source>
</reference>
<organism evidence="1 3">
    <name type="scientific">Nelumbo nucifera</name>
    <name type="common">Sacred lotus</name>
    <dbReference type="NCBI Taxonomy" id="4432"/>
    <lineage>
        <taxon>Eukaryota</taxon>
        <taxon>Viridiplantae</taxon>
        <taxon>Streptophyta</taxon>
        <taxon>Embryophyta</taxon>
        <taxon>Tracheophyta</taxon>
        <taxon>Spermatophyta</taxon>
        <taxon>Magnoliopsida</taxon>
        <taxon>Proteales</taxon>
        <taxon>Nelumbonaceae</taxon>
        <taxon>Nelumbo</taxon>
    </lineage>
</organism>
<dbReference type="EMBL" id="DUZY01000010">
    <property type="protein sequence ID" value="DAD49262.1"/>
    <property type="molecule type" value="Genomic_DNA"/>
</dbReference>
<dbReference type="Proteomes" id="UP000607653">
    <property type="component" value="Unassembled WGS sequence"/>
</dbReference>
<keyword evidence="3" id="KW-1185">Reference proteome</keyword>
<comment type="caution">
    <text evidence="1">The sequence shown here is derived from an EMBL/GenBank/DDBJ whole genome shotgun (WGS) entry which is preliminary data.</text>
</comment>
<sequence>MREKKNHLIGQTVRGCMYNRDFKARVSHLIAISILLLQCKSIWRIAV</sequence>
<name>A0A822YXI6_NELNU</name>
<dbReference type="EMBL" id="DUZY01000004">
    <property type="protein sequence ID" value="DAD37392.1"/>
    <property type="molecule type" value="Genomic_DNA"/>
</dbReference>